<keyword evidence="2" id="KW-1185">Reference proteome</keyword>
<reference evidence="1" key="1">
    <citation type="submission" date="2023-04" db="EMBL/GenBank/DDBJ databases">
        <title>Draft Genome sequencing of Naganishia species isolated from polar environments using Oxford Nanopore Technology.</title>
        <authorList>
            <person name="Leo P."/>
            <person name="Venkateswaran K."/>
        </authorList>
    </citation>
    <scope>NUCLEOTIDE SEQUENCE</scope>
    <source>
        <strain evidence="1">MNA-CCFEE 5425</strain>
    </source>
</reference>
<evidence type="ECO:0000313" key="1">
    <source>
        <dbReference type="EMBL" id="KAJ9114646.1"/>
    </source>
</evidence>
<organism evidence="1 2">
    <name type="scientific">Naganishia vaughanmartiniae</name>
    <dbReference type="NCBI Taxonomy" id="1424756"/>
    <lineage>
        <taxon>Eukaryota</taxon>
        <taxon>Fungi</taxon>
        <taxon>Dikarya</taxon>
        <taxon>Basidiomycota</taxon>
        <taxon>Agaricomycotina</taxon>
        <taxon>Tremellomycetes</taxon>
        <taxon>Filobasidiales</taxon>
        <taxon>Filobasidiaceae</taxon>
        <taxon>Naganishia</taxon>
    </lineage>
</organism>
<dbReference type="EMBL" id="JASBWU010000018">
    <property type="protein sequence ID" value="KAJ9114646.1"/>
    <property type="molecule type" value="Genomic_DNA"/>
</dbReference>
<accession>A0ACC2WU56</accession>
<name>A0ACC2WU56_9TREE</name>
<gene>
    <name evidence="1" type="ORF">QFC22_005522</name>
</gene>
<proteinExistence type="predicted"/>
<dbReference type="Proteomes" id="UP001243375">
    <property type="component" value="Unassembled WGS sequence"/>
</dbReference>
<evidence type="ECO:0000313" key="2">
    <source>
        <dbReference type="Proteomes" id="UP001243375"/>
    </source>
</evidence>
<comment type="caution">
    <text evidence="1">The sequence shown here is derived from an EMBL/GenBank/DDBJ whole genome shotgun (WGS) entry which is preliminary data.</text>
</comment>
<sequence length="728" mass="79012">MSMSTTTSPSATTHLQSSGSGGGSTLWPAPTAMSSIRDFPHPLPPSAANPNVSYGHPPYHPGHPVSNTPSVMASTYNPQHQQLPSFSTAMGWTSQAATYAGPGPSVMGMAPRRSSKDISADFTESSEGSIVLGRDLGRERAPRSMMACVRCRKQKMKCDGPAAAPCRGCRGANVTCVFETRTRSSRPKSISILGPGPPQPLPAIISSGTDMPPGHLSSHQSSRSLDPYTLPAMTTQGAGPASPLYNRGREMLPMRPPPGPSTPSERNLAAHLSSQQQQQHQQPVTMTTPRPTTATSFATPGPQIGYTSAQNLPPPGSVTFATPALSPSIHRTASPPQFRPTSDFESRLRQVENSARASDQLRSEFSGLRNTVKYLEVQVRQLTNDLIDIRSQVAPPALQPKIKESSSPGHRVPISERIWDAYHAYITSLAPWLPTLTSPNGLSGEVIACLGSRIQNDPEQSPVVRGELFREELSRLVVSGQPWREEDVLAACVFATWEGQSALISTAVSQVKTGIRWSAVEQAPIAEARYMVELAVMEQMISVLNVPETVNVTAYASLAETWRAKMRSANAPSPIDRDRDQKLLLWAEYAETFKDLQTAMNDNSFDHGTPGVRPSTSGAKITSPSLASITDPASPKEQSEPTYSFQRRREFIREWDSWRNQWEASGAPMTSVPLIQSMVRQAYDCLGGEQQLRDTLLAEVVSSGEMVKKEIVNLPASKDLWRKVIGGF</sequence>
<protein>
    <submittedName>
        <fullName evidence="1">Uncharacterized protein</fullName>
    </submittedName>
</protein>